<name>A0A9J5W4G3_SOLCO</name>
<accession>A0A9J5W4G3</accession>
<dbReference type="EMBL" id="JACXVP010000012">
    <property type="protein sequence ID" value="KAG5570443.1"/>
    <property type="molecule type" value="Genomic_DNA"/>
</dbReference>
<keyword evidence="1" id="KW-1133">Transmembrane helix</keyword>
<keyword evidence="1" id="KW-0472">Membrane</keyword>
<dbReference type="Proteomes" id="UP000824120">
    <property type="component" value="Chromosome 12"/>
</dbReference>
<evidence type="ECO:0000313" key="2">
    <source>
        <dbReference type="EMBL" id="KAG5570443.1"/>
    </source>
</evidence>
<proteinExistence type="predicted"/>
<protein>
    <submittedName>
        <fullName evidence="2">Uncharacterized protein</fullName>
    </submittedName>
</protein>
<organism evidence="2 3">
    <name type="scientific">Solanum commersonii</name>
    <name type="common">Commerson's wild potato</name>
    <name type="synonym">Commerson's nightshade</name>
    <dbReference type="NCBI Taxonomy" id="4109"/>
    <lineage>
        <taxon>Eukaryota</taxon>
        <taxon>Viridiplantae</taxon>
        <taxon>Streptophyta</taxon>
        <taxon>Embryophyta</taxon>
        <taxon>Tracheophyta</taxon>
        <taxon>Spermatophyta</taxon>
        <taxon>Magnoliopsida</taxon>
        <taxon>eudicotyledons</taxon>
        <taxon>Gunneridae</taxon>
        <taxon>Pentapetalae</taxon>
        <taxon>asterids</taxon>
        <taxon>lamiids</taxon>
        <taxon>Solanales</taxon>
        <taxon>Solanaceae</taxon>
        <taxon>Solanoideae</taxon>
        <taxon>Solaneae</taxon>
        <taxon>Solanum</taxon>
    </lineage>
</organism>
<evidence type="ECO:0000256" key="1">
    <source>
        <dbReference type="SAM" id="Phobius"/>
    </source>
</evidence>
<evidence type="ECO:0000313" key="3">
    <source>
        <dbReference type="Proteomes" id="UP000824120"/>
    </source>
</evidence>
<keyword evidence="3" id="KW-1185">Reference proteome</keyword>
<feature type="transmembrane region" description="Helical" evidence="1">
    <location>
        <begin position="6"/>
        <end position="24"/>
    </location>
</feature>
<dbReference type="AlphaFoldDB" id="A0A9J5W4G3"/>
<comment type="caution">
    <text evidence="2">The sequence shown here is derived from an EMBL/GenBank/DDBJ whole genome shotgun (WGS) entry which is preliminary data.</text>
</comment>
<sequence>MVFHFFLLWVIDTYLCYLFSSFLARRNVSSSRCSGFQDDFDRGFRSFCRSILCHDECKKDCLLIHGHPCSIASEPLWLHTLTRLVRRETDRSTKWWTSE</sequence>
<gene>
    <name evidence="2" type="ORF">H5410_060209</name>
</gene>
<reference evidence="2 3" key="1">
    <citation type="submission" date="2020-09" db="EMBL/GenBank/DDBJ databases">
        <title>De no assembly of potato wild relative species, Solanum commersonii.</title>
        <authorList>
            <person name="Cho K."/>
        </authorList>
    </citation>
    <scope>NUCLEOTIDE SEQUENCE [LARGE SCALE GENOMIC DNA]</scope>
    <source>
        <strain evidence="2">LZ3.2</strain>
        <tissue evidence="2">Leaf</tissue>
    </source>
</reference>
<keyword evidence="1" id="KW-0812">Transmembrane</keyword>